<reference evidence="1" key="1">
    <citation type="submission" date="2018-02" db="EMBL/GenBank/DDBJ databases">
        <title>Rhizophora mucronata_Transcriptome.</title>
        <authorList>
            <person name="Meera S.P."/>
            <person name="Sreeshan A."/>
            <person name="Augustine A."/>
        </authorList>
    </citation>
    <scope>NUCLEOTIDE SEQUENCE</scope>
    <source>
        <tissue evidence="1">Leaf</tissue>
    </source>
</reference>
<evidence type="ECO:0000313" key="1">
    <source>
        <dbReference type="EMBL" id="MBX68257.1"/>
    </source>
</evidence>
<organism evidence="1">
    <name type="scientific">Rhizophora mucronata</name>
    <name type="common">Asiatic mangrove</name>
    <dbReference type="NCBI Taxonomy" id="61149"/>
    <lineage>
        <taxon>Eukaryota</taxon>
        <taxon>Viridiplantae</taxon>
        <taxon>Streptophyta</taxon>
        <taxon>Embryophyta</taxon>
        <taxon>Tracheophyta</taxon>
        <taxon>Spermatophyta</taxon>
        <taxon>Magnoliopsida</taxon>
        <taxon>eudicotyledons</taxon>
        <taxon>Gunneridae</taxon>
        <taxon>Pentapetalae</taxon>
        <taxon>rosids</taxon>
        <taxon>fabids</taxon>
        <taxon>Malpighiales</taxon>
        <taxon>Rhizophoraceae</taxon>
        <taxon>Rhizophora</taxon>
    </lineage>
</organism>
<dbReference type="AlphaFoldDB" id="A0A2P2QMX2"/>
<sequence length="58" mass="6797">MMNTKISKYGTEVYHSTRIQKEQVLNSHRVLSPRKEQVLVHRQGPNTTKTSNYKLVKL</sequence>
<name>A0A2P2QMX2_RHIMU</name>
<protein>
    <submittedName>
        <fullName evidence="1">Uncharacterized protein</fullName>
    </submittedName>
</protein>
<proteinExistence type="predicted"/>
<dbReference type="EMBL" id="GGEC01087773">
    <property type="protein sequence ID" value="MBX68257.1"/>
    <property type="molecule type" value="Transcribed_RNA"/>
</dbReference>
<accession>A0A2P2QMX2</accession>